<keyword evidence="4" id="KW-1185">Reference proteome</keyword>
<feature type="signal peptide" evidence="2">
    <location>
        <begin position="1"/>
        <end position="26"/>
    </location>
</feature>
<sequence>MKRAVLFVFAFATALPLALCVPVLKAQGPIQGPAQAIDASKMPESGPAMVGGTGSTIGPNSKNQAVMPMPGLRQDEELSELPRDATLPLPEVRPMPSPRRATSTPSSR</sequence>
<protein>
    <submittedName>
        <fullName evidence="3">Uncharacterized protein</fullName>
    </submittedName>
</protein>
<comment type="caution">
    <text evidence="3">The sequence shown here is derived from an EMBL/GenBank/DDBJ whole genome shotgun (WGS) entry which is preliminary data.</text>
</comment>
<evidence type="ECO:0000313" key="4">
    <source>
        <dbReference type="Proteomes" id="UP000321058"/>
    </source>
</evidence>
<accession>A0A512NHE6</accession>
<evidence type="ECO:0000256" key="2">
    <source>
        <dbReference type="SAM" id="SignalP"/>
    </source>
</evidence>
<keyword evidence="2" id="KW-0732">Signal</keyword>
<evidence type="ECO:0000256" key="1">
    <source>
        <dbReference type="SAM" id="MobiDB-lite"/>
    </source>
</evidence>
<evidence type="ECO:0000313" key="3">
    <source>
        <dbReference type="EMBL" id="GEP58374.1"/>
    </source>
</evidence>
<feature type="region of interest" description="Disordered" evidence="1">
    <location>
        <begin position="37"/>
        <end position="108"/>
    </location>
</feature>
<dbReference type="OrthoDB" id="9890948at2"/>
<dbReference type="RefSeq" id="WP_147153543.1">
    <property type="nucleotide sequence ID" value="NZ_BKAJ01000099.1"/>
</dbReference>
<name>A0A512NHE6_9HYPH</name>
<dbReference type="AlphaFoldDB" id="A0A512NHE6"/>
<dbReference type="EMBL" id="BKAJ01000099">
    <property type="protein sequence ID" value="GEP58374.1"/>
    <property type="molecule type" value="Genomic_DNA"/>
</dbReference>
<feature type="chain" id="PRO_5021894632" evidence="2">
    <location>
        <begin position="27"/>
        <end position="108"/>
    </location>
</feature>
<dbReference type="Proteomes" id="UP000321058">
    <property type="component" value="Unassembled WGS sequence"/>
</dbReference>
<feature type="compositionally biased region" description="Basic and acidic residues" evidence="1">
    <location>
        <begin position="73"/>
        <end position="83"/>
    </location>
</feature>
<organism evidence="3 4">
    <name type="scientific">Reyranella soli</name>
    <dbReference type="NCBI Taxonomy" id="1230389"/>
    <lineage>
        <taxon>Bacteria</taxon>
        <taxon>Pseudomonadati</taxon>
        <taxon>Pseudomonadota</taxon>
        <taxon>Alphaproteobacteria</taxon>
        <taxon>Hyphomicrobiales</taxon>
        <taxon>Reyranellaceae</taxon>
        <taxon>Reyranella</taxon>
    </lineage>
</organism>
<proteinExistence type="predicted"/>
<gene>
    <name evidence="3" type="ORF">RSO01_55400</name>
</gene>
<reference evidence="3 4" key="1">
    <citation type="submission" date="2019-07" db="EMBL/GenBank/DDBJ databases">
        <title>Whole genome shotgun sequence of Reyranella soli NBRC 108950.</title>
        <authorList>
            <person name="Hosoyama A."/>
            <person name="Uohara A."/>
            <person name="Ohji S."/>
            <person name="Ichikawa N."/>
        </authorList>
    </citation>
    <scope>NUCLEOTIDE SEQUENCE [LARGE SCALE GENOMIC DNA]</scope>
    <source>
        <strain evidence="3 4">NBRC 108950</strain>
    </source>
</reference>
<feature type="compositionally biased region" description="Low complexity" evidence="1">
    <location>
        <begin position="98"/>
        <end position="108"/>
    </location>
</feature>